<dbReference type="GO" id="GO:0004672">
    <property type="term" value="F:protein kinase activity"/>
    <property type="evidence" value="ECO:0007669"/>
    <property type="project" value="InterPro"/>
</dbReference>
<organism evidence="4 5">
    <name type="scientific">Salix dunnii</name>
    <dbReference type="NCBI Taxonomy" id="1413687"/>
    <lineage>
        <taxon>Eukaryota</taxon>
        <taxon>Viridiplantae</taxon>
        <taxon>Streptophyta</taxon>
        <taxon>Embryophyta</taxon>
        <taxon>Tracheophyta</taxon>
        <taxon>Spermatophyta</taxon>
        <taxon>Magnoliopsida</taxon>
        <taxon>eudicotyledons</taxon>
        <taxon>Gunneridae</taxon>
        <taxon>Pentapetalae</taxon>
        <taxon>rosids</taxon>
        <taxon>fabids</taxon>
        <taxon>Malpighiales</taxon>
        <taxon>Salicaceae</taxon>
        <taxon>Saliceae</taxon>
        <taxon>Salix</taxon>
    </lineage>
</organism>
<evidence type="ECO:0000313" key="5">
    <source>
        <dbReference type="Proteomes" id="UP000657918"/>
    </source>
</evidence>
<dbReference type="Proteomes" id="UP000657918">
    <property type="component" value="Unassembled WGS sequence"/>
</dbReference>
<gene>
    <name evidence="4" type="ORF">SADUNF_Sadunf13G0105600</name>
</gene>
<proteinExistence type="inferred from homology"/>
<name>A0A835MLA6_9ROSI</name>
<evidence type="ECO:0000256" key="2">
    <source>
        <dbReference type="SAM" id="Coils"/>
    </source>
</evidence>
<accession>A0A835MLA6</accession>
<comment type="caution">
    <text evidence="4">The sequence shown here is derived from an EMBL/GenBank/DDBJ whole genome shotgun (WGS) entry which is preliminary data.</text>
</comment>
<feature type="domain" description="Protein kinase" evidence="3">
    <location>
        <begin position="1"/>
        <end position="159"/>
    </location>
</feature>
<dbReference type="Gene3D" id="1.10.510.10">
    <property type="entry name" value="Transferase(Phosphotransferase) domain 1"/>
    <property type="match status" value="2"/>
</dbReference>
<dbReference type="InterPro" id="IPR011009">
    <property type="entry name" value="Kinase-like_dom_sf"/>
</dbReference>
<dbReference type="InterPro" id="IPR000719">
    <property type="entry name" value="Prot_kinase_dom"/>
</dbReference>
<evidence type="ECO:0000313" key="4">
    <source>
        <dbReference type="EMBL" id="KAF9670792.1"/>
    </source>
</evidence>
<evidence type="ECO:0000259" key="3">
    <source>
        <dbReference type="PROSITE" id="PS50011"/>
    </source>
</evidence>
<dbReference type="GO" id="GO:0005524">
    <property type="term" value="F:ATP binding"/>
    <property type="evidence" value="ECO:0007669"/>
    <property type="project" value="InterPro"/>
</dbReference>
<reference evidence="4 5" key="1">
    <citation type="submission" date="2020-10" db="EMBL/GenBank/DDBJ databases">
        <title>Plant Genome Project.</title>
        <authorList>
            <person name="Zhang R.-G."/>
        </authorList>
    </citation>
    <scope>NUCLEOTIDE SEQUENCE [LARGE SCALE GENOMIC DNA]</scope>
    <source>
        <strain evidence="4">FAFU-HL-1</strain>
        <tissue evidence="4">Leaf</tissue>
    </source>
</reference>
<evidence type="ECO:0000256" key="1">
    <source>
        <dbReference type="ARBA" id="ARBA00008874"/>
    </source>
</evidence>
<feature type="coiled-coil region" evidence="2">
    <location>
        <begin position="239"/>
        <end position="298"/>
    </location>
</feature>
<dbReference type="AlphaFoldDB" id="A0A835MLA6"/>
<comment type="similarity">
    <text evidence="1">Belongs to the protein kinase superfamily. STE Ser/Thr protein kinase family. STE20 subfamily.</text>
</comment>
<keyword evidence="5" id="KW-1185">Reference proteome</keyword>
<dbReference type="OrthoDB" id="860987at2759"/>
<sequence>MKRVQISITAKQLHTRKGYKSFKGLHYIHDQVRLHTDIKAGNILIDTDKGSIKLADYGISVPIYDSSSIVEGSSSLSSSLRMKLIDVAGTPYWVAPEVLHFLVQVIVSGLIYGLLQKKDFKNKNFSKGFKDLVASCLDQDPSKRPPAYQLLEEEEEERLPPQRLRLIKGSVAGNLIEDGFVLDPLFHTGSEDDQVVKMVRFGGETIIPNLNIEFIKSSGGSGDLEGSVGDHNGANTSGIQEIIEDLVALKKCLDEQRKRVVSFSVWLGGEAAVEEQMMQRIENLMDELNLEKENKLKKKIDAVLLCFQAISYRLCKTEIVENSALAFPDPVQDMEAKDGRNCKEVME</sequence>
<protein>
    <recommendedName>
        <fullName evidence="3">Protein kinase domain-containing protein</fullName>
    </recommendedName>
</protein>
<dbReference type="Pfam" id="PF00069">
    <property type="entry name" value="Pkinase"/>
    <property type="match status" value="1"/>
</dbReference>
<dbReference type="PROSITE" id="PS50011">
    <property type="entry name" value="PROTEIN_KINASE_DOM"/>
    <property type="match status" value="1"/>
</dbReference>
<dbReference type="GO" id="GO:1902456">
    <property type="term" value="P:regulation of stomatal opening"/>
    <property type="evidence" value="ECO:0007669"/>
    <property type="project" value="TreeGrafter"/>
</dbReference>
<dbReference type="SUPFAM" id="SSF56112">
    <property type="entry name" value="Protein kinase-like (PK-like)"/>
    <property type="match status" value="1"/>
</dbReference>
<keyword evidence="2" id="KW-0175">Coiled coil</keyword>
<dbReference type="PANTHER" id="PTHR48014">
    <property type="entry name" value="SERINE/THREONINE-PROTEIN KINASE FRAY2"/>
    <property type="match status" value="1"/>
</dbReference>
<dbReference type="SMART" id="SM00220">
    <property type="entry name" value="S_TKc"/>
    <property type="match status" value="1"/>
</dbReference>
<dbReference type="EMBL" id="JADGMS010000013">
    <property type="protein sequence ID" value="KAF9670792.1"/>
    <property type="molecule type" value="Genomic_DNA"/>
</dbReference>
<dbReference type="PANTHER" id="PTHR48014:SF7">
    <property type="entry name" value="SERINE_THREONINE-PROTEIN KINASE BLUS1"/>
    <property type="match status" value="1"/>
</dbReference>
<dbReference type="GO" id="GO:0043539">
    <property type="term" value="F:protein serine/threonine kinase activator activity"/>
    <property type="evidence" value="ECO:0007669"/>
    <property type="project" value="InterPro"/>
</dbReference>
<dbReference type="InterPro" id="IPR047173">
    <property type="entry name" value="STRAD_A/B-like"/>
</dbReference>